<dbReference type="PROSITE" id="PS51257">
    <property type="entry name" value="PROKAR_LIPOPROTEIN"/>
    <property type="match status" value="1"/>
</dbReference>
<evidence type="ECO:0000313" key="8">
    <source>
        <dbReference type="Proteomes" id="UP000886891"/>
    </source>
</evidence>
<dbReference type="InterPro" id="IPR029056">
    <property type="entry name" value="Ribokinase-like"/>
</dbReference>
<dbReference type="Pfam" id="PF08543">
    <property type="entry name" value="Phos_pyr_kin"/>
    <property type="match status" value="1"/>
</dbReference>
<evidence type="ECO:0000256" key="2">
    <source>
        <dbReference type="ARBA" id="ARBA00022679"/>
    </source>
</evidence>
<dbReference type="SUPFAM" id="SSF53613">
    <property type="entry name" value="Ribokinase-like"/>
    <property type="match status" value="1"/>
</dbReference>
<dbReference type="PANTHER" id="PTHR10534:SF2">
    <property type="entry name" value="PYRIDOXAL KINASE"/>
    <property type="match status" value="1"/>
</dbReference>
<dbReference type="AlphaFoldDB" id="A0A9D1SXH4"/>
<evidence type="ECO:0000256" key="4">
    <source>
        <dbReference type="ARBA" id="ARBA00022777"/>
    </source>
</evidence>
<dbReference type="GO" id="GO:0005829">
    <property type="term" value="C:cytosol"/>
    <property type="evidence" value="ECO:0007669"/>
    <property type="project" value="TreeGrafter"/>
</dbReference>
<proteinExistence type="predicted"/>
<dbReference type="InterPro" id="IPR004625">
    <property type="entry name" value="PyrdxlKinase"/>
</dbReference>
<reference evidence="7" key="1">
    <citation type="submission" date="2020-10" db="EMBL/GenBank/DDBJ databases">
        <authorList>
            <person name="Gilroy R."/>
        </authorList>
    </citation>
    <scope>NUCLEOTIDE SEQUENCE</scope>
    <source>
        <strain evidence="7">23406</strain>
    </source>
</reference>
<dbReference type="NCBIfam" id="NF005491">
    <property type="entry name" value="PRK07105.1"/>
    <property type="match status" value="1"/>
</dbReference>
<evidence type="ECO:0000313" key="7">
    <source>
        <dbReference type="EMBL" id="HIV00174.1"/>
    </source>
</evidence>
<dbReference type="GO" id="GO:0009443">
    <property type="term" value="P:pyridoxal 5'-phosphate salvage"/>
    <property type="evidence" value="ECO:0007669"/>
    <property type="project" value="InterPro"/>
</dbReference>
<dbReference type="Gene3D" id="3.40.1190.20">
    <property type="match status" value="1"/>
</dbReference>
<dbReference type="EC" id="2.7.1.35" evidence="1"/>
<accession>A0A9D1SXH4</accession>
<evidence type="ECO:0000256" key="3">
    <source>
        <dbReference type="ARBA" id="ARBA00022741"/>
    </source>
</evidence>
<organism evidence="7 8">
    <name type="scientific">Candidatus Stercoripulliclostridium merdipullorum</name>
    <dbReference type="NCBI Taxonomy" id="2840952"/>
    <lineage>
        <taxon>Bacteria</taxon>
        <taxon>Bacillati</taxon>
        <taxon>Bacillota</taxon>
        <taxon>Clostridia</taxon>
        <taxon>Eubacteriales</taxon>
        <taxon>Candidatus Stercoripulliclostridium</taxon>
    </lineage>
</organism>
<sequence>MTRILTVQDISCVGQCSLTVALPIVSACGIETAVLPTAVLSTHTAFRPGYTFRDLTDDILPISDHWRKEEIYFDAVYTGYLGSKRQVDLILTLVDRHLAPGGKLIVDPAMADGGKLYAGFPEDFPRDMARLVAAADIILPNITEAALMTGLPFRTEYDEGYILELLRRLNAIGAKTVVLTGVSFSPDKLGVAVYDGEADAVRYYFTDKEPRMSHGTGDVYASAFTGAFMNGFDVYESAAIAADYTVRTIRATIGDDAHWYGVNFEKELRYLVERIGK</sequence>
<name>A0A9D1SXH4_9FIRM</name>
<keyword evidence="2 7" id="KW-0808">Transferase</keyword>
<evidence type="ECO:0000259" key="6">
    <source>
        <dbReference type="Pfam" id="PF08543"/>
    </source>
</evidence>
<reference evidence="7" key="2">
    <citation type="journal article" date="2021" name="PeerJ">
        <title>Extensive microbial diversity within the chicken gut microbiome revealed by metagenomics and culture.</title>
        <authorList>
            <person name="Gilroy R."/>
            <person name="Ravi A."/>
            <person name="Getino M."/>
            <person name="Pursley I."/>
            <person name="Horton D.L."/>
            <person name="Alikhan N.F."/>
            <person name="Baker D."/>
            <person name="Gharbi K."/>
            <person name="Hall N."/>
            <person name="Watson M."/>
            <person name="Adriaenssens E.M."/>
            <person name="Foster-Nyarko E."/>
            <person name="Jarju S."/>
            <person name="Secka A."/>
            <person name="Antonio M."/>
            <person name="Oren A."/>
            <person name="Chaudhuri R.R."/>
            <person name="La Ragione R."/>
            <person name="Hildebrand F."/>
            <person name="Pallen M.J."/>
        </authorList>
    </citation>
    <scope>NUCLEOTIDE SEQUENCE</scope>
    <source>
        <strain evidence="7">23406</strain>
    </source>
</reference>
<evidence type="ECO:0000256" key="5">
    <source>
        <dbReference type="ARBA" id="ARBA00022840"/>
    </source>
</evidence>
<keyword evidence="5" id="KW-0067">ATP-binding</keyword>
<dbReference type="EMBL" id="DVOH01000024">
    <property type="protein sequence ID" value="HIV00174.1"/>
    <property type="molecule type" value="Genomic_DNA"/>
</dbReference>
<comment type="caution">
    <text evidence="7">The sequence shown here is derived from an EMBL/GenBank/DDBJ whole genome shotgun (WGS) entry which is preliminary data.</text>
</comment>
<dbReference type="CDD" id="cd01173">
    <property type="entry name" value="pyridoxal_pyridoxamine_kinase"/>
    <property type="match status" value="1"/>
</dbReference>
<dbReference type="GO" id="GO:0005524">
    <property type="term" value="F:ATP binding"/>
    <property type="evidence" value="ECO:0007669"/>
    <property type="project" value="UniProtKB-KW"/>
</dbReference>
<protein>
    <recommendedName>
        <fullName evidence="1">pyridoxal kinase</fullName>
        <ecNumber evidence="1">2.7.1.35</ecNumber>
    </recommendedName>
</protein>
<gene>
    <name evidence="7" type="ORF">IAB14_03550</name>
</gene>
<dbReference type="GO" id="GO:0008478">
    <property type="term" value="F:pyridoxal kinase activity"/>
    <property type="evidence" value="ECO:0007669"/>
    <property type="project" value="UniProtKB-EC"/>
</dbReference>
<dbReference type="InterPro" id="IPR013749">
    <property type="entry name" value="PM/HMP-P_kinase-1"/>
</dbReference>
<keyword evidence="4 7" id="KW-0418">Kinase</keyword>
<dbReference type="Proteomes" id="UP000886891">
    <property type="component" value="Unassembled WGS sequence"/>
</dbReference>
<keyword evidence="3" id="KW-0547">Nucleotide-binding</keyword>
<evidence type="ECO:0000256" key="1">
    <source>
        <dbReference type="ARBA" id="ARBA00012104"/>
    </source>
</evidence>
<feature type="domain" description="Pyridoxamine kinase/Phosphomethylpyrimidine kinase" evidence="6">
    <location>
        <begin position="69"/>
        <end position="253"/>
    </location>
</feature>
<dbReference type="PANTHER" id="PTHR10534">
    <property type="entry name" value="PYRIDOXAL KINASE"/>
    <property type="match status" value="1"/>
</dbReference>